<protein>
    <submittedName>
        <fullName evidence="1">Uncharacterized protein</fullName>
    </submittedName>
</protein>
<accession>A0A7J9CIH2</accession>
<evidence type="ECO:0000313" key="1">
    <source>
        <dbReference type="EMBL" id="MBA0748168.1"/>
    </source>
</evidence>
<organism evidence="1 2">
    <name type="scientific">Gossypium gossypioides</name>
    <name type="common">Mexican cotton</name>
    <name type="synonym">Selera gossypioides</name>
    <dbReference type="NCBI Taxonomy" id="34282"/>
    <lineage>
        <taxon>Eukaryota</taxon>
        <taxon>Viridiplantae</taxon>
        <taxon>Streptophyta</taxon>
        <taxon>Embryophyta</taxon>
        <taxon>Tracheophyta</taxon>
        <taxon>Spermatophyta</taxon>
        <taxon>Magnoliopsida</taxon>
        <taxon>eudicotyledons</taxon>
        <taxon>Gunneridae</taxon>
        <taxon>Pentapetalae</taxon>
        <taxon>rosids</taxon>
        <taxon>malvids</taxon>
        <taxon>Malvales</taxon>
        <taxon>Malvaceae</taxon>
        <taxon>Malvoideae</taxon>
        <taxon>Gossypium</taxon>
    </lineage>
</organism>
<dbReference type="EMBL" id="JABEZY010000010">
    <property type="protein sequence ID" value="MBA0748168.1"/>
    <property type="molecule type" value="Genomic_DNA"/>
</dbReference>
<comment type="caution">
    <text evidence="1">The sequence shown here is derived from an EMBL/GenBank/DDBJ whole genome shotgun (WGS) entry which is preliminary data.</text>
</comment>
<proteinExistence type="predicted"/>
<reference evidence="1 2" key="1">
    <citation type="journal article" date="2019" name="Genome Biol. Evol.">
        <title>Insights into the evolution of the New World diploid cottons (Gossypium, subgenus Houzingenia) based on genome sequencing.</title>
        <authorList>
            <person name="Grover C.E."/>
            <person name="Arick M.A. 2nd"/>
            <person name="Thrash A."/>
            <person name="Conover J.L."/>
            <person name="Sanders W.S."/>
            <person name="Peterson D.G."/>
            <person name="Frelichowski J.E."/>
            <person name="Scheffler J.A."/>
            <person name="Scheffler B.E."/>
            <person name="Wendel J.F."/>
        </authorList>
    </citation>
    <scope>NUCLEOTIDE SEQUENCE [LARGE SCALE GENOMIC DNA]</scope>
    <source>
        <strain evidence="1">5</strain>
        <tissue evidence="1">Leaf</tissue>
    </source>
</reference>
<name>A0A7J9CIH2_GOSGO</name>
<dbReference type="AlphaFoldDB" id="A0A7J9CIH2"/>
<evidence type="ECO:0000313" key="2">
    <source>
        <dbReference type="Proteomes" id="UP000593579"/>
    </source>
</evidence>
<dbReference type="Proteomes" id="UP000593579">
    <property type="component" value="Unassembled WGS sequence"/>
</dbReference>
<gene>
    <name evidence="1" type="ORF">Gogos_005016</name>
</gene>
<sequence length="22" mass="2579">MKGKVQLQGRQYISSESIWVKI</sequence>
<keyword evidence="2" id="KW-1185">Reference proteome</keyword>